<dbReference type="Ensembl" id="ENSSVLT00005014778.1">
    <property type="protein sequence ID" value="ENSSVLP00005013353.1"/>
    <property type="gene ID" value="ENSSVLG00005010605.1"/>
</dbReference>
<feature type="compositionally biased region" description="Basic and acidic residues" evidence="1">
    <location>
        <begin position="191"/>
        <end position="201"/>
    </location>
</feature>
<name>A0A8D2CR05_SCIVU</name>
<dbReference type="AlphaFoldDB" id="A0A8D2CR05"/>
<feature type="region of interest" description="Disordered" evidence="1">
    <location>
        <begin position="178"/>
        <end position="226"/>
    </location>
</feature>
<evidence type="ECO:0000313" key="2">
    <source>
        <dbReference type="Ensembl" id="ENSSVLP00005013353.1"/>
    </source>
</evidence>
<organism evidence="2 3">
    <name type="scientific">Sciurus vulgaris</name>
    <name type="common">Eurasian red squirrel</name>
    <dbReference type="NCBI Taxonomy" id="55149"/>
    <lineage>
        <taxon>Eukaryota</taxon>
        <taxon>Metazoa</taxon>
        <taxon>Chordata</taxon>
        <taxon>Craniata</taxon>
        <taxon>Vertebrata</taxon>
        <taxon>Euteleostomi</taxon>
        <taxon>Mammalia</taxon>
        <taxon>Eutheria</taxon>
        <taxon>Euarchontoglires</taxon>
        <taxon>Glires</taxon>
        <taxon>Rodentia</taxon>
        <taxon>Sciuromorpha</taxon>
        <taxon>Sciuridae</taxon>
        <taxon>Sciurinae</taxon>
        <taxon>Sciurini</taxon>
        <taxon>Sciurus</taxon>
    </lineage>
</organism>
<evidence type="ECO:0000313" key="3">
    <source>
        <dbReference type="Proteomes" id="UP000694564"/>
    </source>
</evidence>
<dbReference type="GeneTree" id="ENSGT00940000169609"/>
<reference evidence="2" key="2">
    <citation type="submission" date="2025-09" db="UniProtKB">
        <authorList>
            <consortium name="Ensembl"/>
        </authorList>
    </citation>
    <scope>IDENTIFICATION</scope>
</reference>
<protein>
    <submittedName>
        <fullName evidence="2">Uncharacterized protein</fullName>
    </submittedName>
</protein>
<reference evidence="2" key="1">
    <citation type="submission" date="2025-08" db="UniProtKB">
        <authorList>
            <consortium name="Ensembl"/>
        </authorList>
    </citation>
    <scope>IDENTIFICATION</scope>
</reference>
<proteinExistence type="predicted"/>
<keyword evidence="3" id="KW-1185">Reference proteome</keyword>
<dbReference type="Proteomes" id="UP000694564">
    <property type="component" value="Chromosome 13"/>
</dbReference>
<accession>A0A8D2CR05</accession>
<dbReference type="PANTHER" id="PTHR12416">
    <property type="entry name" value="RRNA-PROCESSING PROTEIN UTP23 HOMOLOG"/>
    <property type="match status" value="1"/>
</dbReference>
<sequence>MKLDWVLIKKNIHCGSWACIRLMMWLSVWWPWSESTGHEDHQAETRQEASWLLPQQVCSPRPVPDPAGWHLLSGGSAELHPAVGAAVPLPYGGDTAVHHQDQNLSVKVKKKTVVPLMFIIQNTIVFDKSSPKTIAFVKSIESDQLVSVHEKESIKQLKEEQGLVKNIEQRRKKCKKISGSNPLSCLKKKKNPEDTKLSASEKKRKRIRIWNRSTSEELSEKQNAEG</sequence>
<dbReference type="OrthoDB" id="25675at2759"/>
<evidence type="ECO:0000256" key="1">
    <source>
        <dbReference type="SAM" id="MobiDB-lite"/>
    </source>
</evidence>
<feature type="compositionally biased region" description="Basic and acidic residues" evidence="1">
    <location>
        <begin position="214"/>
        <end position="226"/>
    </location>
</feature>